<keyword evidence="7" id="KW-0915">Sodium</keyword>
<keyword evidence="3 12" id="KW-0813">Transport</keyword>
<dbReference type="Pfam" id="PF00858">
    <property type="entry name" value="ASC"/>
    <property type="match status" value="1"/>
</dbReference>
<feature type="transmembrane region" description="Helical" evidence="13">
    <location>
        <begin position="486"/>
        <end position="513"/>
    </location>
</feature>
<evidence type="ECO:0000256" key="12">
    <source>
        <dbReference type="RuleBase" id="RU000679"/>
    </source>
</evidence>
<dbReference type="AlphaFoldDB" id="A0A8X6UB71"/>
<dbReference type="EMBL" id="BMAW01027090">
    <property type="protein sequence ID" value="GFU00304.1"/>
    <property type="molecule type" value="Genomic_DNA"/>
</dbReference>
<comment type="caution">
    <text evidence="14">The sequence shown here is derived from an EMBL/GenBank/DDBJ whole genome shotgun (WGS) entry which is preliminary data.</text>
</comment>
<sequence>MTSSASLVTDASVKVASIAMRKSVETKQSSLFLQKFVSYAEKRASLTVWTIAPIKGNQILNCSDSKMTSEFVSNSSIYIVSQISRSLFLFGKIAWGLMLVTSFIICVLKIQNFWFLYQQYPIVINLHVEHKQSLEFPAVSVCNLNRMKQEKGNCPGRYTFQRDGSIATPYVLSERKNIITRKINQNVPAIERKNSDLEFLMEYYGMEEEERFQLGHKPSDFLGECSFQGRQCAASNLSFFTSFRYGNCITFNKKSEKKEPLRISDTGIGTGLILTLDIEYCHYSPRTHARGARVVVHSPEENPNPEEDGFTLGPGFETTISLKQIVFRRLTNPYKDHCMDYKSQPEMFMSNRFDCIRNCMQDYNYVKCGCTDPTLTVMKNLKPCRFTNKTHMDCLDEALSNITQYGSMCKCPLPCTSIYYNEKLSKAVFPSIGFFLKKRIFQDGFTESRERYLQLNIFYSSLDRHVYQQLPKWQATELLSYLGNQLGLWLGLSLVAVFEFLEKLILFINYLVFGKYN</sequence>
<evidence type="ECO:0000256" key="6">
    <source>
        <dbReference type="ARBA" id="ARBA00022989"/>
    </source>
</evidence>
<evidence type="ECO:0000256" key="5">
    <source>
        <dbReference type="ARBA" id="ARBA00022692"/>
    </source>
</evidence>
<keyword evidence="11 12" id="KW-0407">Ion channel</keyword>
<keyword evidence="10 12" id="KW-0739">Sodium transport</keyword>
<feature type="transmembrane region" description="Helical" evidence="13">
    <location>
        <begin position="93"/>
        <end position="117"/>
    </location>
</feature>
<evidence type="ECO:0000256" key="2">
    <source>
        <dbReference type="ARBA" id="ARBA00007193"/>
    </source>
</evidence>
<accession>A0A8X6UB71</accession>
<keyword evidence="4 12" id="KW-0894">Sodium channel</keyword>
<evidence type="ECO:0000256" key="11">
    <source>
        <dbReference type="ARBA" id="ARBA00023303"/>
    </source>
</evidence>
<evidence type="ECO:0000256" key="8">
    <source>
        <dbReference type="ARBA" id="ARBA00023065"/>
    </source>
</evidence>
<evidence type="ECO:0000256" key="10">
    <source>
        <dbReference type="ARBA" id="ARBA00023201"/>
    </source>
</evidence>
<reference evidence="14" key="1">
    <citation type="submission" date="2020-08" db="EMBL/GenBank/DDBJ databases">
        <title>Multicomponent nature underlies the extraordinary mechanical properties of spider dragline silk.</title>
        <authorList>
            <person name="Kono N."/>
            <person name="Nakamura H."/>
            <person name="Mori M."/>
            <person name="Yoshida Y."/>
            <person name="Ohtoshi R."/>
            <person name="Malay A.D."/>
            <person name="Moran D.A.P."/>
            <person name="Tomita M."/>
            <person name="Numata K."/>
            <person name="Arakawa K."/>
        </authorList>
    </citation>
    <scope>NUCLEOTIDE SEQUENCE</scope>
</reference>
<keyword evidence="9 13" id="KW-0472">Membrane</keyword>
<keyword evidence="6 13" id="KW-1133">Transmembrane helix</keyword>
<evidence type="ECO:0000256" key="9">
    <source>
        <dbReference type="ARBA" id="ARBA00023136"/>
    </source>
</evidence>
<organism evidence="14 15">
    <name type="scientific">Nephila pilipes</name>
    <name type="common">Giant wood spider</name>
    <name type="synonym">Nephila maculata</name>
    <dbReference type="NCBI Taxonomy" id="299642"/>
    <lineage>
        <taxon>Eukaryota</taxon>
        <taxon>Metazoa</taxon>
        <taxon>Ecdysozoa</taxon>
        <taxon>Arthropoda</taxon>
        <taxon>Chelicerata</taxon>
        <taxon>Arachnida</taxon>
        <taxon>Araneae</taxon>
        <taxon>Araneomorphae</taxon>
        <taxon>Entelegynae</taxon>
        <taxon>Araneoidea</taxon>
        <taxon>Nephilidae</taxon>
        <taxon>Nephila</taxon>
    </lineage>
</organism>
<evidence type="ECO:0000256" key="13">
    <source>
        <dbReference type="SAM" id="Phobius"/>
    </source>
</evidence>
<gene>
    <name evidence="14" type="primary">Asic5</name>
    <name evidence="14" type="ORF">NPIL_661482</name>
</gene>
<dbReference type="InterPro" id="IPR001873">
    <property type="entry name" value="ENaC"/>
</dbReference>
<comment type="subcellular location">
    <subcellularLocation>
        <location evidence="1">Membrane</location>
        <topology evidence="1">Multi-pass membrane protein</topology>
    </subcellularLocation>
</comment>
<dbReference type="PRINTS" id="PR01078">
    <property type="entry name" value="AMINACHANNEL"/>
</dbReference>
<keyword evidence="8 12" id="KW-0406">Ion transport</keyword>
<protein>
    <submittedName>
        <fullName evidence="14">Acid-sensing ion channel 5</fullName>
    </submittedName>
</protein>
<comment type="similarity">
    <text evidence="2 12">Belongs to the amiloride-sensitive sodium channel (TC 1.A.6) family.</text>
</comment>
<evidence type="ECO:0000256" key="7">
    <source>
        <dbReference type="ARBA" id="ARBA00023053"/>
    </source>
</evidence>
<dbReference type="GO" id="GO:0005886">
    <property type="term" value="C:plasma membrane"/>
    <property type="evidence" value="ECO:0007669"/>
    <property type="project" value="TreeGrafter"/>
</dbReference>
<name>A0A8X6UB71_NEPPI</name>
<proteinExistence type="inferred from homology"/>
<evidence type="ECO:0000256" key="3">
    <source>
        <dbReference type="ARBA" id="ARBA00022448"/>
    </source>
</evidence>
<evidence type="ECO:0000313" key="15">
    <source>
        <dbReference type="Proteomes" id="UP000887013"/>
    </source>
</evidence>
<evidence type="ECO:0000256" key="4">
    <source>
        <dbReference type="ARBA" id="ARBA00022461"/>
    </source>
</evidence>
<keyword evidence="5 12" id="KW-0812">Transmembrane</keyword>
<dbReference type="PANTHER" id="PTHR11690:SF248">
    <property type="entry name" value="PICKPOCKET 17, ISOFORM A"/>
    <property type="match status" value="1"/>
</dbReference>
<keyword evidence="15" id="KW-1185">Reference proteome</keyword>
<evidence type="ECO:0000256" key="1">
    <source>
        <dbReference type="ARBA" id="ARBA00004141"/>
    </source>
</evidence>
<evidence type="ECO:0000313" key="14">
    <source>
        <dbReference type="EMBL" id="GFU00304.1"/>
    </source>
</evidence>
<dbReference type="Gene3D" id="2.60.470.10">
    <property type="entry name" value="Acid-sensing ion channels like domains"/>
    <property type="match status" value="1"/>
</dbReference>
<dbReference type="PANTHER" id="PTHR11690">
    <property type="entry name" value="AMILORIDE-SENSITIVE SODIUM CHANNEL-RELATED"/>
    <property type="match status" value="1"/>
</dbReference>
<dbReference type="Gene3D" id="1.10.287.770">
    <property type="entry name" value="YojJ-like"/>
    <property type="match status" value="1"/>
</dbReference>
<dbReference type="GO" id="GO:0015280">
    <property type="term" value="F:ligand-gated sodium channel activity"/>
    <property type="evidence" value="ECO:0007669"/>
    <property type="project" value="TreeGrafter"/>
</dbReference>
<dbReference type="Proteomes" id="UP000887013">
    <property type="component" value="Unassembled WGS sequence"/>
</dbReference>
<dbReference type="OrthoDB" id="6418922at2759"/>